<gene>
    <name evidence="2" type="ORF">AVEN_267141_1</name>
</gene>
<evidence type="ECO:0000313" key="3">
    <source>
        <dbReference type="Proteomes" id="UP000499080"/>
    </source>
</evidence>
<evidence type="ECO:0000313" key="2">
    <source>
        <dbReference type="EMBL" id="GBM51275.1"/>
    </source>
</evidence>
<protein>
    <submittedName>
        <fullName evidence="2">Uncharacterized protein</fullName>
    </submittedName>
</protein>
<keyword evidence="3" id="KW-1185">Reference proteome</keyword>
<sequence length="86" mass="9754">MTRVTPEVAPPLQNSAQHQHLTHDVRFNIHQAHMHGGSSVESGFEPGALRSRRQDLTTRPPQPDNIHWILSNLEIFCGGNLRYSYV</sequence>
<dbReference type="Proteomes" id="UP000499080">
    <property type="component" value="Unassembled WGS sequence"/>
</dbReference>
<evidence type="ECO:0000256" key="1">
    <source>
        <dbReference type="SAM" id="MobiDB-lite"/>
    </source>
</evidence>
<dbReference type="AlphaFoldDB" id="A0A4Y2GEY1"/>
<organism evidence="2 3">
    <name type="scientific">Araneus ventricosus</name>
    <name type="common">Orbweaver spider</name>
    <name type="synonym">Epeira ventricosa</name>
    <dbReference type="NCBI Taxonomy" id="182803"/>
    <lineage>
        <taxon>Eukaryota</taxon>
        <taxon>Metazoa</taxon>
        <taxon>Ecdysozoa</taxon>
        <taxon>Arthropoda</taxon>
        <taxon>Chelicerata</taxon>
        <taxon>Arachnida</taxon>
        <taxon>Araneae</taxon>
        <taxon>Araneomorphae</taxon>
        <taxon>Entelegynae</taxon>
        <taxon>Araneoidea</taxon>
        <taxon>Araneidae</taxon>
        <taxon>Araneus</taxon>
    </lineage>
</organism>
<reference evidence="2 3" key="1">
    <citation type="journal article" date="2019" name="Sci. Rep.">
        <title>Orb-weaving spider Araneus ventricosus genome elucidates the spidroin gene catalogue.</title>
        <authorList>
            <person name="Kono N."/>
            <person name="Nakamura H."/>
            <person name="Ohtoshi R."/>
            <person name="Moran D.A.P."/>
            <person name="Shinohara A."/>
            <person name="Yoshida Y."/>
            <person name="Fujiwara M."/>
            <person name="Mori M."/>
            <person name="Tomita M."/>
            <person name="Arakawa K."/>
        </authorList>
    </citation>
    <scope>NUCLEOTIDE SEQUENCE [LARGE SCALE GENOMIC DNA]</scope>
</reference>
<name>A0A4Y2GEY1_ARAVE</name>
<accession>A0A4Y2GEY1</accession>
<comment type="caution">
    <text evidence="2">The sequence shown here is derived from an EMBL/GenBank/DDBJ whole genome shotgun (WGS) entry which is preliminary data.</text>
</comment>
<feature type="region of interest" description="Disordered" evidence="1">
    <location>
        <begin position="35"/>
        <end position="63"/>
    </location>
</feature>
<proteinExistence type="predicted"/>
<dbReference type="EMBL" id="BGPR01001330">
    <property type="protein sequence ID" value="GBM51275.1"/>
    <property type="molecule type" value="Genomic_DNA"/>
</dbReference>